<comment type="similarity">
    <text evidence="2">Belongs to the HMGB family.</text>
</comment>
<evidence type="ECO:0000256" key="4">
    <source>
        <dbReference type="ARBA" id="ARBA00023242"/>
    </source>
</evidence>
<evidence type="ECO:0000256" key="5">
    <source>
        <dbReference type="PROSITE-ProRule" id="PRU00267"/>
    </source>
</evidence>
<evidence type="ECO:0000313" key="8">
    <source>
        <dbReference type="Proteomes" id="UP000276776"/>
    </source>
</evidence>
<keyword evidence="8" id="KW-1185">Reference proteome</keyword>
<reference evidence="7 8" key="2">
    <citation type="submission" date="2018-11" db="EMBL/GenBank/DDBJ databases">
        <authorList>
            <consortium name="Pathogen Informatics"/>
        </authorList>
    </citation>
    <scope>NUCLEOTIDE SEQUENCE [LARGE SCALE GENOMIC DNA]</scope>
</reference>
<dbReference type="InterPro" id="IPR009071">
    <property type="entry name" value="HMG_box_dom"/>
</dbReference>
<sequence>MLLLRNNLCRASLVGRVSTTRSYVSMNANGSSVKFERLPPGFGRTTPFNLFVKENFALGKNEVPTQIFVNLTKQWRNLGDDEKKKYVDKAVQLNEEKKLEFESLSDGEKEELFKRAQASKEARLKRKIRLERRKACFFMYEERECDSQRTISGWMLFVKEKAIKGIADPSKKQQDIIKELAIVWKSLPESERLAYNERAKNLKSH</sequence>
<dbReference type="WBParaSite" id="TCLT_0000075501-mRNA-1">
    <property type="protein sequence ID" value="TCLT_0000075501-mRNA-1"/>
    <property type="gene ID" value="TCLT_0000075501"/>
</dbReference>
<dbReference type="SUPFAM" id="SSF47095">
    <property type="entry name" value="HMG-box"/>
    <property type="match status" value="2"/>
</dbReference>
<keyword evidence="4 5" id="KW-0539">Nucleus</keyword>
<evidence type="ECO:0000256" key="3">
    <source>
        <dbReference type="ARBA" id="ARBA00023125"/>
    </source>
</evidence>
<feature type="DNA-binding region" description="HMG box" evidence="5">
    <location>
        <begin position="147"/>
        <end position="205"/>
    </location>
</feature>
<gene>
    <name evidence="7" type="ORF">TCLT_LOCUS756</name>
</gene>
<dbReference type="Proteomes" id="UP000276776">
    <property type="component" value="Unassembled WGS sequence"/>
</dbReference>
<dbReference type="CDD" id="cd00084">
    <property type="entry name" value="HMG-box_SF"/>
    <property type="match status" value="2"/>
</dbReference>
<dbReference type="GO" id="GO:0005634">
    <property type="term" value="C:nucleus"/>
    <property type="evidence" value="ECO:0007669"/>
    <property type="project" value="UniProtKB-SubCell"/>
</dbReference>
<evidence type="ECO:0000313" key="7">
    <source>
        <dbReference type="EMBL" id="VDM95849.1"/>
    </source>
</evidence>
<feature type="domain" description="HMG box" evidence="6">
    <location>
        <begin position="147"/>
        <end position="205"/>
    </location>
</feature>
<dbReference type="GO" id="GO:0003677">
    <property type="term" value="F:DNA binding"/>
    <property type="evidence" value="ECO:0007669"/>
    <property type="project" value="UniProtKB-UniRule"/>
</dbReference>
<dbReference type="EMBL" id="UYYF01000065">
    <property type="protein sequence ID" value="VDM95849.1"/>
    <property type="molecule type" value="Genomic_DNA"/>
</dbReference>
<dbReference type="STRING" id="103827.A0A0N5CKY7"/>
<comment type="subcellular location">
    <subcellularLocation>
        <location evidence="1">Nucleus</location>
    </subcellularLocation>
</comment>
<dbReference type="AlphaFoldDB" id="A0A0N5CKY7"/>
<protein>
    <submittedName>
        <fullName evidence="9">HMG box domain-containing protein</fullName>
    </submittedName>
</protein>
<dbReference type="OMA" id="AMYIKEN"/>
<name>A0A0N5CKY7_THECL</name>
<dbReference type="PROSITE" id="PS50118">
    <property type="entry name" value="HMG_BOX_2"/>
    <property type="match status" value="1"/>
</dbReference>
<dbReference type="Pfam" id="PF00505">
    <property type="entry name" value="HMG_box"/>
    <property type="match status" value="2"/>
</dbReference>
<dbReference type="SMART" id="SM00398">
    <property type="entry name" value="HMG"/>
    <property type="match status" value="2"/>
</dbReference>
<keyword evidence="3 5" id="KW-0238">DNA-binding</keyword>
<dbReference type="PANTHER" id="PTHR48112:SF32">
    <property type="entry name" value="HIGH MOBILITY GROUP PROTEIN B3"/>
    <property type="match status" value="1"/>
</dbReference>
<dbReference type="OrthoDB" id="77911at2759"/>
<reference evidence="9" key="1">
    <citation type="submission" date="2017-02" db="UniProtKB">
        <authorList>
            <consortium name="WormBaseParasite"/>
        </authorList>
    </citation>
    <scope>IDENTIFICATION</scope>
</reference>
<evidence type="ECO:0000259" key="6">
    <source>
        <dbReference type="PROSITE" id="PS50118"/>
    </source>
</evidence>
<proteinExistence type="inferred from homology"/>
<dbReference type="PANTHER" id="PTHR48112">
    <property type="entry name" value="HIGH MOBILITY GROUP PROTEIN DSP1"/>
    <property type="match status" value="1"/>
</dbReference>
<evidence type="ECO:0000256" key="2">
    <source>
        <dbReference type="ARBA" id="ARBA00008774"/>
    </source>
</evidence>
<organism evidence="9">
    <name type="scientific">Thelazia callipaeda</name>
    <name type="common">Oriental eyeworm</name>
    <name type="synonym">Parasitic nematode</name>
    <dbReference type="NCBI Taxonomy" id="103827"/>
    <lineage>
        <taxon>Eukaryota</taxon>
        <taxon>Metazoa</taxon>
        <taxon>Ecdysozoa</taxon>
        <taxon>Nematoda</taxon>
        <taxon>Chromadorea</taxon>
        <taxon>Rhabditida</taxon>
        <taxon>Spirurina</taxon>
        <taxon>Spiruromorpha</taxon>
        <taxon>Thelazioidea</taxon>
        <taxon>Thelaziidae</taxon>
        <taxon>Thelazia</taxon>
    </lineage>
</organism>
<dbReference type="Gene3D" id="1.10.30.10">
    <property type="entry name" value="High mobility group box domain"/>
    <property type="match status" value="2"/>
</dbReference>
<accession>A0A0N5CKY7</accession>
<evidence type="ECO:0000313" key="9">
    <source>
        <dbReference type="WBParaSite" id="TCLT_0000075501-mRNA-1"/>
    </source>
</evidence>
<dbReference type="InterPro" id="IPR036910">
    <property type="entry name" value="HMG_box_dom_sf"/>
</dbReference>
<evidence type="ECO:0000256" key="1">
    <source>
        <dbReference type="ARBA" id="ARBA00004123"/>
    </source>
</evidence>
<dbReference type="InterPro" id="IPR050342">
    <property type="entry name" value="HMGB"/>
</dbReference>